<dbReference type="GO" id="GO:0006633">
    <property type="term" value="P:fatty acid biosynthetic process"/>
    <property type="evidence" value="ECO:0007669"/>
    <property type="project" value="TreeGrafter"/>
</dbReference>
<keyword evidence="7" id="KW-0808">Transferase</keyword>
<dbReference type="EMBL" id="BARW01015183">
    <property type="protein sequence ID" value="GAI91767.1"/>
    <property type="molecule type" value="Genomic_DNA"/>
</dbReference>
<keyword evidence="4" id="KW-0444">Lipid biosynthesis</keyword>
<reference evidence="12" key="1">
    <citation type="journal article" date="2014" name="Front. Microbiol.">
        <title>High frequency of phylogenetically diverse reductive dehalogenase-homologous genes in deep subseafloor sedimentary metagenomes.</title>
        <authorList>
            <person name="Kawai M."/>
            <person name="Futagami T."/>
            <person name="Toyoda A."/>
            <person name="Takaki Y."/>
            <person name="Nishi S."/>
            <person name="Hori S."/>
            <person name="Arai W."/>
            <person name="Tsubouchi T."/>
            <person name="Morono Y."/>
            <person name="Uchiyama I."/>
            <person name="Ito T."/>
            <person name="Fujiyama A."/>
            <person name="Inagaki F."/>
            <person name="Takami H."/>
        </authorList>
    </citation>
    <scope>NUCLEOTIDE SEQUENCE</scope>
    <source>
        <strain evidence="12">Expedition CK06-06</strain>
    </source>
</reference>
<dbReference type="Gene3D" id="3.40.50.720">
    <property type="entry name" value="NAD(P)-binding Rossmann-like Domain"/>
    <property type="match status" value="1"/>
</dbReference>
<dbReference type="Pfam" id="PF00549">
    <property type="entry name" value="Ligase_CoA"/>
    <property type="match status" value="1"/>
</dbReference>
<sequence length="291" mass="32092">EAITVTKTKKSGKRPDYIIMDKNTKAIIFGFQTRAIQRMLDFDYICRREEPSVVVIVNPTRDGMHKCFWGTKEILIPMVRTLKEATKMHPEADFMVNFASFRSAYQTSKEALETKTIRSVAIIAEGLPEQRTKELIKIAKEKNKWIIGPATVGGIAAGGFRIGNTAGQLDNIVASKLHRQGSVAYVSKSGGLSNELNNIIAMTTDGVYEGVAIGGDRYPGSTFIDHMMRYEKNPDIKMTVLLGEVGGTDEYEVIDAIKKGRIKKPVVAWCIGTCSKVFPAEVQFGHAGARA</sequence>
<gene>
    <name evidence="12" type="ORF">S12H4_26710</name>
</gene>
<evidence type="ECO:0000256" key="3">
    <source>
        <dbReference type="ARBA" id="ARBA00022490"/>
    </source>
</evidence>
<evidence type="ECO:0000256" key="1">
    <source>
        <dbReference type="ARBA" id="ARBA00004496"/>
    </source>
</evidence>
<organism evidence="12">
    <name type="scientific">marine sediment metagenome</name>
    <dbReference type="NCBI Taxonomy" id="412755"/>
    <lineage>
        <taxon>unclassified sequences</taxon>
        <taxon>metagenomes</taxon>
        <taxon>ecological metagenomes</taxon>
    </lineage>
</organism>
<dbReference type="EC" id="2.3.3.8" evidence="2"/>
<feature type="domain" description="CoA-binding" evidence="11">
    <location>
        <begin position="21"/>
        <end position="126"/>
    </location>
</feature>
<dbReference type="AlphaFoldDB" id="X1SFG6"/>
<evidence type="ECO:0000313" key="12">
    <source>
        <dbReference type="EMBL" id="GAI91767.1"/>
    </source>
</evidence>
<evidence type="ECO:0000256" key="8">
    <source>
        <dbReference type="ARBA" id="ARBA00022741"/>
    </source>
</evidence>
<feature type="domain" description="ATP-citrate synthase/succinyl-CoA ligase C-terminal" evidence="10">
    <location>
        <begin position="186"/>
        <end position="283"/>
    </location>
</feature>
<keyword evidence="8" id="KW-0547">Nucleotide-binding</keyword>
<dbReference type="PROSITE" id="PS01216">
    <property type="entry name" value="SUCCINYL_COA_LIG_1"/>
    <property type="match status" value="1"/>
</dbReference>
<dbReference type="GO" id="GO:0000166">
    <property type="term" value="F:nucleotide binding"/>
    <property type="evidence" value="ECO:0007669"/>
    <property type="project" value="UniProtKB-KW"/>
</dbReference>
<dbReference type="InterPro" id="IPR016102">
    <property type="entry name" value="Succinyl-CoA_synth-like"/>
</dbReference>
<dbReference type="GO" id="GO:0005829">
    <property type="term" value="C:cytosol"/>
    <property type="evidence" value="ECO:0007669"/>
    <property type="project" value="TreeGrafter"/>
</dbReference>
<dbReference type="SUPFAM" id="SSF51735">
    <property type="entry name" value="NAD(P)-binding Rossmann-fold domains"/>
    <property type="match status" value="1"/>
</dbReference>
<dbReference type="PROSITE" id="PS01217">
    <property type="entry name" value="SUCCINYL_COA_LIG_3"/>
    <property type="match status" value="1"/>
</dbReference>
<dbReference type="InterPro" id="IPR005811">
    <property type="entry name" value="SUCC_ACL_C"/>
</dbReference>
<accession>X1SFG6</accession>
<dbReference type="GO" id="GO:0006099">
    <property type="term" value="P:tricarboxylic acid cycle"/>
    <property type="evidence" value="ECO:0007669"/>
    <property type="project" value="UniProtKB-KW"/>
</dbReference>
<dbReference type="InterPro" id="IPR002020">
    <property type="entry name" value="Citrate_synthase"/>
</dbReference>
<dbReference type="Pfam" id="PF02629">
    <property type="entry name" value="CoA_binding"/>
    <property type="match status" value="1"/>
</dbReference>
<proteinExistence type="predicted"/>
<evidence type="ECO:0000256" key="6">
    <source>
        <dbReference type="ARBA" id="ARBA00022553"/>
    </source>
</evidence>
<feature type="non-terminal residue" evidence="12">
    <location>
        <position position="291"/>
    </location>
</feature>
<keyword evidence="5" id="KW-0816">Tricarboxylic acid cycle</keyword>
<evidence type="ECO:0000256" key="4">
    <source>
        <dbReference type="ARBA" id="ARBA00022516"/>
    </source>
</evidence>
<keyword evidence="3" id="KW-0963">Cytoplasm</keyword>
<evidence type="ECO:0000256" key="2">
    <source>
        <dbReference type="ARBA" id="ARBA00012639"/>
    </source>
</evidence>
<evidence type="ECO:0000259" key="10">
    <source>
        <dbReference type="Pfam" id="PF00549"/>
    </source>
</evidence>
<dbReference type="GO" id="GO:0006085">
    <property type="term" value="P:acetyl-CoA biosynthetic process"/>
    <property type="evidence" value="ECO:0007669"/>
    <property type="project" value="TreeGrafter"/>
</dbReference>
<feature type="non-terminal residue" evidence="12">
    <location>
        <position position="1"/>
    </location>
</feature>
<dbReference type="InterPro" id="IPR036291">
    <property type="entry name" value="NAD(P)-bd_dom_sf"/>
</dbReference>
<evidence type="ECO:0000256" key="9">
    <source>
        <dbReference type="ARBA" id="ARBA00023098"/>
    </source>
</evidence>
<name>X1SFG6_9ZZZZ</name>
<evidence type="ECO:0000256" key="5">
    <source>
        <dbReference type="ARBA" id="ARBA00022532"/>
    </source>
</evidence>
<dbReference type="InterPro" id="IPR005810">
    <property type="entry name" value="CoA_lig_alpha"/>
</dbReference>
<dbReference type="PRINTS" id="PR01798">
    <property type="entry name" value="SCOASYNTHASE"/>
</dbReference>
<dbReference type="PIRSF" id="PIRSF001553">
    <property type="entry name" value="SucCS_alpha"/>
    <property type="match status" value="1"/>
</dbReference>
<evidence type="ECO:0000259" key="11">
    <source>
        <dbReference type="Pfam" id="PF02629"/>
    </source>
</evidence>
<comment type="subcellular location">
    <subcellularLocation>
        <location evidence="1">Cytoplasm</location>
    </subcellularLocation>
</comment>
<comment type="caution">
    <text evidence="12">The sequence shown here is derived from an EMBL/GenBank/DDBJ whole genome shotgun (WGS) entry which is preliminary data.</text>
</comment>
<dbReference type="PANTHER" id="PTHR23118">
    <property type="entry name" value="ATP-CITRATE SYNTHASE"/>
    <property type="match status" value="1"/>
</dbReference>
<dbReference type="PANTHER" id="PTHR23118:SF42">
    <property type="entry name" value="ATP-CITRATE SYNTHASE"/>
    <property type="match status" value="1"/>
</dbReference>
<dbReference type="Gene3D" id="3.40.50.261">
    <property type="entry name" value="Succinyl-CoA synthetase domains"/>
    <property type="match status" value="1"/>
</dbReference>
<dbReference type="InterPro" id="IPR017866">
    <property type="entry name" value="Succ-CoA_synthase_bsu_CS"/>
</dbReference>
<keyword evidence="9" id="KW-0443">Lipid metabolism</keyword>
<evidence type="ECO:0000256" key="7">
    <source>
        <dbReference type="ARBA" id="ARBA00022679"/>
    </source>
</evidence>
<dbReference type="InterPro" id="IPR033847">
    <property type="entry name" value="Citrt_syn/SCS-alpha_CS"/>
</dbReference>
<protein>
    <recommendedName>
        <fullName evidence="2">ATP citrate synthase</fullName>
        <ecNumber evidence="2">2.3.3.8</ecNumber>
    </recommendedName>
</protein>
<dbReference type="SUPFAM" id="SSF52210">
    <property type="entry name" value="Succinyl-CoA synthetase domains"/>
    <property type="match status" value="1"/>
</dbReference>
<keyword evidence="6" id="KW-0597">Phosphoprotein</keyword>
<dbReference type="GO" id="GO:0003878">
    <property type="term" value="F:ATP citrate synthase activity"/>
    <property type="evidence" value="ECO:0007669"/>
    <property type="project" value="UniProtKB-EC"/>
</dbReference>
<dbReference type="InterPro" id="IPR003781">
    <property type="entry name" value="CoA-bd"/>
</dbReference>